<proteinExistence type="predicted"/>
<comment type="caution">
    <text evidence="1">The sequence shown here is derived from an EMBL/GenBank/DDBJ whole genome shotgun (WGS) entry which is preliminary data.</text>
</comment>
<evidence type="ECO:0000313" key="1">
    <source>
        <dbReference type="EMBL" id="KZN01407.1"/>
    </source>
</evidence>
<reference evidence="1" key="1">
    <citation type="journal article" date="2016" name="Nat. Genet.">
        <title>A high-quality carrot genome assembly provides new insights into carotenoid accumulation and asterid genome evolution.</title>
        <authorList>
            <person name="Iorizzo M."/>
            <person name="Ellison S."/>
            <person name="Senalik D."/>
            <person name="Zeng P."/>
            <person name="Satapoomin P."/>
            <person name="Huang J."/>
            <person name="Bowman M."/>
            <person name="Iovene M."/>
            <person name="Sanseverino W."/>
            <person name="Cavagnaro P."/>
            <person name="Yildiz M."/>
            <person name="Macko-Podgorni A."/>
            <person name="Moranska E."/>
            <person name="Grzebelus E."/>
            <person name="Grzebelus D."/>
            <person name="Ashrafi H."/>
            <person name="Zheng Z."/>
            <person name="Cheng S."/>
            <person name="Spooner D."/>
            <person name="Van Deynze A."/>
            <person name="Simon P."/>
        </authorList>
    </citation>
    <scope>NUCLEOTIDE SEQUENCE [LARGE SCALE GENOMIC DNA]</scope>
    <source>
        <tissue evidence="1">Leaf</tissue>
    </source>
</reference>
<dbReference type="EMBL" id="LNRQ01000003">
    <property type="protein sequence ID" value="KZN01407.1"/>
    <property type="molecule type" value="Genomic_DNA"/>
</dbReference>
<sequence>MGDALQGARTFYRIPDLGTVKSYVLSNKDMCDKIQFEAEQLLLVFHGKGNCRKDNPYSLFPAKSDSSIFIICICHLHKYACWKYDGTVVTYFSNKLFTMYGQENFAPQFRQGLQMYIPSAQQDRPPYTSTSFQTSTITSQAYMVHLGYSSVTNQLSQPDSNIYAHLSPFPVPPSAILPPVLHLNGSTKLMQSFPSAQQDPQWTQNVYQIPSHIPQSSPLSPGQGSSRGLVWLPSHAGVRGVQPTSQPYLPLSSPMMYAHALGPVAYTSSALVPSLPSLPPQVPAPLPPSSLLGAPYACVMNHSAILLPSTHINQFSFNPSSRPGLLDSMRNTGVSLLNTDSDVDMEECCIVHKLDI</sequence>
<accession>A0A161XXN5</accession>
<dbReference type="AlphaFoldDB" id="A0A161XXN5"/>
<gene>
    <name evidence="1" type="ORF">DCAR_010161</name>
</gene>
<dbReference type="Gramene" id="KZN01407">
    <property type="protein sequence ID" value="KZN01407"/>
    <property type="gene ID" value="DCAR_010161"/>
</dbReference>
<organism evidence="1">
    <name type="scientific">Daucus carota subsp. sativus</name>
    <name type="common">Carrot</name>
    <dbReference type="NCBI Taxonomy" id="79200"/>
    <lineage>
        <taxon>Eukaryota</taxon>
        <taxon>Viridiplantae</taxon>
        <taxon>Streptophyta</taxon>
        <taxon>Embryophyta</taxon>
        <taxon>Tracheophyta</taxon>
        <taxon>Spermatophyta</taxon>
        <taxon>Magnoliopsida</taxon>
        <taxon>eudicotyledons</taxon>
        <taxon>Gunneridae</taxon>
        <taxon>Pentapetalae</taxon>
        <taxon>asterids</taxon>
        <taxon>campanulids</taxon>
        <taxon>Apiales</taxon>
        <taxon>Apiaceae</taxon>
        <taxon>Apioideae</taxon>
        <taxon>Scandiceae</taxon>
        <taxon>Daucinae</taxon>
        <taxon>Daucus</taxon>
        <taxon>Daucus sect. Daucus</taxon>
    </lineage>
</organism>
<protein>
    <submittedName>
        <fullName evidence="1">Uncharacterized protein</fullName>
    </submittedName>
</protein>
<name>A0A161XXN5_DAUCS</name>